<evidence type="ECO:0000313" key="13">
    <source>
        <dbReference type="Proteomes" id="UP001222027"/>
    </source>
</evidence>
<evidence type="ECO:0000256" key="7">
    <source>
        <dbReference type="ARBA" id="ARBA00023242"/>
    </source>
</evidence>
<dbReference type="AlphaFoldDB" id="A0AAV8P2R1"/>
<comment type="function">
    <text evidence="9">Transcription factor that binds specifically to a 5'-AA[AG]G-3' consensus core sequence.</text>
</comment>
<name>A0AAV8P2R1_ENSVE</name>
<reference evidence="12 13" key="1">
    <citation type="submission" date="2022-12" db="EMBL/GenBank/DDBJ databases">
        <title>Chromosome-scale assembly of the Ensete ventricosum genome.</title>
        <authorList>
            <person name="Dussert Y."/>
            <person name="Stocks J."/>
            <person name="Wendawek A."/>
            <person name="Woldeyes F."/>
            <person name="Nichols R.A."/>
            <person name="Borrell J.S."/>
        </authorList>
    </citation>
    <scope>NUCLEOTIDE SEQUENCE [LARGE SCALE GENOMIC DNA]</scope>
    <source>
        <strain evidence="13">cv. Maze</strain>
        <tissue evidence="12">Seeds</tissue>
    </source>
</reference>
<keyword evidence="2 8" id="KW-0863">Zinc-finger</keyword>
<evidence type="ECO:0000256" key="10">
    <source>
        <dbReference type="SAM" id="MobiDB-lite"/>
    </source>
</evidence>
<protein>
    <recommendedName>
        <fullName evidence="9">Dof zinc finger protein</fullName>
    </recommendedName>
</protein>
<dbReference type="Pfam" id="PF02701">
    <property type="entry name" value="Zn_ribbon_Dof"/>
    <property type="match status" value="1"/>
</dbReference>
<dbReference type="GO" id="GO:0005634">
    <property type="term" value="C:nucleus"/>
    <property type="evidence" value="ECO:0007669"/>
    <property type="project" value="UniProtKB-SubCell"/>
</dbReference>
<dbReference type="InterPro" id="IPR045174">
    <property type="entry name" value="Dof"/>
</dbReference>
<dbReference type="PANTHER" id="PTHR31992">
    <property type="entry name" value="DOF ZINC FINGER PROTEIN DOF1.4-RELATED"/>
    <property type="match status" value="1"/>
</dbReference>
<feature type="domain" description="Dof-type" evidence="11">
    <location>
        <begin position="17"/>
        <end position="71"/>
    </location>
</feature>
<evidence type="ECO:0000256" key="8">
    <source>
        <dbReference type="PROSITE-ProRule" id="PRU00071"/>
    </source>
</evidence>
<dbReference type="GO" id="GO:0008270">
    <property type="term" value="F:zinc ion binding"/>
    <property type="evidence" value="ECO:0007669"/>
    <property type="project" value="UniProtKB-KW"/>
</dbReference>
<evidence type="ECO:0000256" key="5">
    <source>
        <dbReference type="ARBA" id="ARBA00023125"/>
    </source>
</evidence>
<dbReference type="GO" id="GO:0003677">
    <property type="term" value="F:DNA binding"/>
    <property type="evidence" value="ECO:0007669"/>
    <property type="project" value="UniProtKB-UniRule"/>
</dbReference>
<keyword evidence="5 8" id="KW-0238">DNA-binding</keyword>
<evidence type="ECO:0000313" key="12">
    <source>
        <dbReference type="EMBL" id="KAJ8461035.1"/>
    </source>
</evidence>
<evidence type="ECO:0000259" key="11">
    <source>
        <dbReference type="PROSITE" id="PS50884"/>
    </source>
</evidence>
<keyword evidence="13" id="KW-1185">Reference proteome</keyword>
<keyword evidence="6 9" id="KW-0804">Transcription</keyword>
<evidence type="ECO:0000256" key="3">
    <source>
        <dbReference type="ARBA" id="ARBA00022833"/>
    </source>
</evidence>
<evidence type="ECO:0000256" key="6">
    <source>
        <dbReference type="ARBA" id="ARBA00023163"/>
    </source>
</evidence>
<dbReference type="Proteomes" id="UP001222027">
    <property type="component" value="Unassembled WGS sequence"/>
</dbReference>
<dbReference type="GO" id="GO:0003700">
    <property type="term" value="F:DNA-binding transcription factor activity"/>
    <property type="evidence" value="ECO:0007669"/>
    <property type="project" value="UniProtKB-UniRule"/>
</dbReference>
<evidence type="ECO:0000256" key="4">
    <source>
        <dbReference type="ARBA" id="ARBA00023015"/>
    </source>
</evidence>
<comment type="subcellular location">
    <subcellularLocation>
        <location evidence="8 9">Nucleus</location>
    </subcellularLocation>
</comment>
<comment type="caution">
    <text evidence="12">The sequence shown here is derived from an EMBL/GenBank/DDBJ whole genome shotgun (WGS) entry which is preliminary data.</text>
</comment>
<dbReference type="PROSITE" id="PS50884">
    <property type="entry name" value="ZF_DOF_2"/>
    <property type="match status" value="1"/>
</dbReference>
<keyword evidence="3 9" id="KW-0862">Zinc</keyword>
<keyword evidence="7 8" id="KW-0539">Nucleus</keyword>
<gene>
    <name evidence="12" type="ORF">OPV22_033961</name>
</gene>
<sequence>MLSERASQKRVVSFRSSRSFSFGRAWKFLTLAPRPCLSQPRYFCKGCRRYWTRGGSLRNVPVGGGGRKNKRSTASTTKAQDTDPVATNDHPLPPPPFFPPPFFHDLTLAFDGHGFLPDHVLNLDILRSGLNDLCYDGLGGVAGEDGLVRFEGGGPGDATARAVAGRKDMDEGETKASMDLAWAGVGSSWYGLISSSSTTTLGDAYAFF</sequence>
<organism evidence="12 13">
    <name type="scientific">Ensete ventricosum</name>
    <name type="common">Abyssinian banana</name>
    <name type="synonym">Musa ensete</name>
    <dbReference type="NCBI Taxonomy" id="4639"/>
    <lineage>
        <taxon>Eukaryota</taxon>
        <taxon>Viridiplantae</taxon>
        <taxon>Streptophyta</taxon>
        <taxon>Embryophyta</taxon>
        <taxon>Tracheophyta</taxon>
        <taxon>Spermatophyta</taxon>
        <taxon>Magnoliopsida</taxon>
        <taxon>Liliopsida</taxon>
        <taxon>Zingiberales</taxon>
        <taxon>Musaceae</taxon>
        <taxon>Ensete</taxon>
    </lineage>
</organism>
<evidence type="ECO:0000256" key="9">
    <source>
        <dbReference type="RuleBase" id="RU369094"/>
    </source>
</evidence>
<proteinExistence type="predicted"/>
<accession>A0AAV8P2R1</accession>
<dbReference type="EMBL" id="JAQQAF010000009">
    <property type="protein sequence ID" value="KAJ8461035.1"/>
    <property type="molecule type" value="Genomic_DNA"/>
</dbReference>
<dbReference type="PANTHER" id="PTHR31992:SF334">
    <property type="entry name" value="DOF ZINC FINGER PROTEIN"/>
    <property type="match status" value="1"/>
</dbReference>
<keyword evidence="4 9" id="KW-0805">Transcription regulation</keyword>
<evidence type="ECO:0000256" key="2">
    <source>
        <dbReference type="ARBA" id="ARBA00022771"/>
    </source>
</evidence>
<keyword evidence="1 9" id="KW-0479">Metal-binding</keyword>
<feature type="region of interest" description="Disordered" evidence="10">
    <location>
        <begin position="61"/>
        <end position="91"/>
    </location>
</feature>
<evidence type="ECO:0000256" key="1">
    <source>
        <dbReference type="ARBA" id="ARBA00022723"/>
    </source>
</evidence>
<dbReference type="InterPro" id="IPR003851">
    <property type="entry name" value="Znf_Dof"/>
</dbReference>